<keyword evidence="2" id="KW-0812">Transmembrane</keyword>
<proteinExistence type="predicted"/>
<reference evidence="3 4" key="1">
    <citation type="submission" date="2020-10" db="EMBL/GenBank/DDBJ databases">
        <title>The Coptis chinensis genome and diversification of protoberbering-type alkaloids.</title>
        <authorList>
            <person name="Wang B."/>
            <person name="Shu S."/>
            <person name="Song C."/>
            <person name="Liu Y."/>
        </authorList>
    </citation>
    <scope>NUCLEOTIDE SEQUENCE [LARGE SCALE GENOMIC DNA]</scope>
    <source>
        <strain evidence="3">HL-2020</strain>
        <tissue evidence="3">Leaf</tissue>
    </source>
</reference>
<name>A0A835HPR6_9MAGN</name>
<dbReference type="InterPro" id="IPR050287">
    <property type="entry name" value="MTA/SAH_deaminase"/>
</dbReference>
<evidence type="ECO:0000313" key="4">
    <source>
        <dbReference type="Proteomes" id="UP000631114"/>
    </source>
</evidence>
<keyword evidence="1" id="KW-0378">Hydrolase</keyword>
<dbReference type="SUPFAM" id="SSF48371">
    <property type="entry name" value="ARM repeat"/>
    <property type="match status" value="1"/>
</dbReference>
<dbReference type="GO" id="GO:0016787">
    <property type="term" value="F:hydrolase activity"/>
    <property type="evidence" value="ECO:0007669"/>
    <property type="project" value="UniProtKB-KW"/>
</dbReference>
<evidence type="ECO:0000256" key="2">
    <source>
        <dbReference type="SAM" id="Phobius"/>
    </source>
</evidence>
<evidence type="ECO:0000256" key="1">
    <source>
        <dbReference type="ARBA" id="ARBA00022801"/>
    </source>
</evidence>
<feature type="transmembrane region" description="Helical" evidence="2">
    <location>
        <begin position="225"/>
        <end position="245"/>
    </location>
</feature>
<dbReference type="AlphaFoldDB" id="A0A835HPR6"/>
<dbReference type="PANTHER" id="PTHR43794">
    <property type="entry name" value="AMINOHYDROLASE SSNA-RELATED"/>
    <property type="match status" value="1"/>
</dbReference>
<organism evidence="3 4">
    <name type="scientific">Coptis chinensis</name>
    <dbReference type="NCBI Taxonomy" id="261450"/>
    <lineage>
        <taxon>Eukaryota</taxon>
        <taxon>Viridiplantae</taxon>
        <taxon>Streptophyta</taxon>
        <taxon>Embryophyta</taxon>
        <taxon>Tracheophyta</taxon>
        <taxon>Spermatophyta</taxon>
        <taxon>Magnoliopsida</taxon>
        <taxon>Ranunculales</taxon>
        <taxon>Ranunculaceae</taxon>
        <taxon>Coptidoideae</taxon>
        <taxon>Coptis</taxon>
    </lineage>
</organism>
<keyword evidence="2" id="KW-1133">Transmembrane helix</keyword>
<dbReference type="Proteomes" id="UP000631114">
    <property type="component" value="Unassembled WGS sequence"/>
</dbReference>
<keyword evidence="2" id="KW-0472">Membrane</keyword>
<sequence>LVSFFAKKNADLNQAGIQVGNFIVSNMESNPMVSCLAGGQHVSEMARAVEVLGLRACLAQSTMDSGQGLPGNWALHTTDYCIQHVAEIPYENQLVVDTREVDHGTVTYLEKINFLQGNLLAAHSVWVSEAEVENVITEIGKNYPADGLLPIYINPHTGATASYPTITFGAMGDRMIRLMFNGEGKSKKLCFMHGLVMNGGRMNFSSSTFSGSLLSAFLVFTRDLFLVMCLILLHADSGYLALIVLSHYLETARFRQFWDEAAKNRSILEVVPHGQLLYWLAFVLFRDFTIDLK</sequence>
<accession>A0A835HPR6</accession>
<dbReference type="OrthoDB" id="194468at2759"/>
<dbReference type="PANTHER" id="PTHR43794:SF11">
    <property type="entry name" value="AMIDOHYDROLASE-RELATED DOMAIN-CONTAINING PROTEIN"/>
    <property type="match status" value="1"/>
</dbReference>
<dbReference type="InterPro" id="IPR032466">
    <property type="entry name" value="Metal_Hydrolase"/>
</dbReference>
<feature type="non-terminal residue" evidence="3">
    <location>
        <position position="1"/>
    </location>
</feature>
<dbReference type="SUPFAM" id="SSF51556">
    <property type="entry name" value="Metallo-dependent hydrolases"/>
    <property type="match status" value="1"/>
</dbReference>
<evidence type="ECO:0000313" key="3">
    <source>
        <dbReference type="EMBL" id="KAF9603526.1"/>
    </source>
</evidence>
<gene>
    <name evidence="3" type="ORF">IFM89_037007</name>
</gene>
<keyword evidence="4" id="KW-1185">Reference proteome</keyword>
<comment type="caution">
    <text evidence="3">The sequence shown here is derived from an EMBL/GenBank/DDBJ whole genome shotgun (WGS) entry which is preliminary data.</text>
</comment>
<protein>
    <submittedName>
        <fullName evidence="3">Uncharacterized protein</fullName>
    </submittedName>
</protein>
<dbReference type="EMBL" id="JADFTS010000006">
    <property type="protein sequence ID" value="KAF9603526.1"/>
    <property type="molecule type" value="Genomic_DNA"/>
</dbReference>
<dbReference type="InterPro" id="IPR016024">
    <property type="entry name" value="ARM-type_fold"/>
</dbReference>